<dbReference type="Proteomes" id="UP000030669">
    <property type="component" value="Unassembled WGS sequence"/>
</dbReference>
<keyword evidence="2" id="KW-1185">Reference proteome</keyword>
<reference evidence="1 2" key="1">
    <citation type="journal article" date="2012" name="Science">
        <title>The Paleozoic origin of enzymatic lignin decomposition reconstructed from 31 fungal genomes.</title>
        <authorList>
            <person name="Floudas D."/>
            <person name="Binder M."/>
            <person name="Riley R."/>
            <person name="Barry K."/>
            <person name="Blanchette R.A."/>
            <person name="Henrissat B."/>
            <person name="Martinez A.T."/>
            <person name="Otillar R."/>
            <person name="Spatafora J.W."/>
            <person name="Yadav J.S."/>
            <person name="Aerts A."/>
            <person name="Benoit I."/>
            <person name="Boyd A."/>
            <person name="Carlson A."/>
            <person name="Copeland A."/>
            <person name="Coutinho P.M."/>
            <person name="de Vries R.P."/>
            <person name="Ferreira P."/>
            <person name="Findley K."/>
            <person name="Foster B."/>
            <person name="Gaskell J."/>
            <person name="Glotzer D."/>
            <person name="Gorecki P."/>
            <person name="Heitman J."/>
            <person name="Hesse C."/>
            <person name="Hori C."/>
            <person name="Igarashi K."/>
            <person name="Jurgens J.A."/>
            <person name="Kallen N."/>
            <person name="Kersten P."/>
            <person name="Kohler A."/>
            <person name="Kuees U."/>
            <person name="Kumar T.K.A."/>
            <person name="Kuo A."/>
            <person name="LaButti K."/>
            <person name="Larrondo L.F."/>
            <person name="Lindquist E."/>
            <person name="Ling A."/>
            <person name="Lombard V."/>
            <person name="Lucas S."/>
            <person name="Lundell T."/>
            <person name="Martin R."/>
            <person name="McLaughlin D.J."/>
            <person name="Morgenstern I."/>
            <person name="Morin E."/>
            <person name="Murat C."/>
            <person name="Nagy L.G."/>
            <person name="Nolan M."/>
            <person name="Ohm R.A."/>
            <person name="Patyshakuliyeva A."/>
            <person name="Rokas A."/>
            <person name="Ruiz-Duenas F.J."/>
            <person name="Sabat G."/>
            <person name="Salamov A."/>
            <person name="Samejima M."/>
            <person name="Schmutz J."/>
            <person name="Slot J.C."/>
            <person name="St John F."/>
            <person name="Stenlid J."/>
            <person name="Sun H."/>
            <person name="Sun S."/>
            <person name="Syed K."/>
            <person name="Tsang A."/>
            <person name="Wiebenga A."/>
            <person name="Young D."/>
            <person name="Pisabarro A."/>
            <person name="Eastwood D.C."/>
            <person name="Martin F."/>
            <person name="Cullen D."/>
            <person name="Grigoriev I.V."/>
            <person name="Hibbett D.S."/>
        </authorList>
    </citation>
    <scope>NUCLEOTIDE SEQUENCE [LARGE SCALE GENOMIC DNA]</scope>
    <source>
        <strain evidence="1 2">ATCC 11539</strain>
    </source>
</reference>
<name>S7QDA0_GLOTA</name>
<evidence type="ECO:0000313" key="1">
    <source>
        <dbReference type="EMBL" id="EPQ57368.1"/>
    </source>
</evidence>
<dbReference type="KEGG" id="gtr:GLOTRDRAFT_110541"/>
<dbReference type="OrthoDB" id="10261040at2759"/>
<organism evidence="1 2">
    <name type="scientific">Gloeophyllum trabeum (strain ATCC 11539 / FP-39264 / Madison 617)</name>
    <name type="common">Brown rot fungus</name>
    <dbReference type="NCBI Taxonomy" id="670483"/>
    <lineage>
        <taxon>Eukaryota</taxon>
        <taxon>Fungi</taxon>
        <taxon>Dikarya</taxon>
        <taxon>Basidiomycota</taxon>
        <taxon>Agaricomycotina</taxon>
        <taxon>Agaricomycetes</taxon>
        <taxon>Gloeophyllales</taxon>
        <taxon>Gloeophyllaceae</taxon>
        <taxon>Gloeophyllum</taxon>
    </lineage>
</organism>
<dbReference type="AlphaFoldDB" id="S7QDA0"/>
<dbReference type="GeneID" id="19299237"/>
<dbReference type="HOGENOM" id="CLU_2171346_0_0_1"/>
<proteinExistence type="predicted"/>
<evidence type="ECO:0000313" key="2">
    <source>
        <dbReference type="Proteomes" id="UP000030669"/>
    </source>
</evidence>
<protein>
    <submittedName>
        <fullName evidence="1">Uncharacterized protein</fullName>
    </submittedName>
</protein>
<dbReference type="EMBL" id="KB469299">
    <property type="protein sequence ID" value="EPQ57368.1"/>
    <property type="molecule type" value="Genomic_DNA"/>
</dbReference>
<sequence>MDTSPALVALEEKLQSLKDLHNRLQAIRVVPTFNPFLRAPAIGLHLSSITEPLEGTVGGLKEVGEFLKSEKVQDALKAASESEKADKSDLTMSWRRENRKRRYVRSPFVL</sequence>
<gene>
    <name evidence="1" type="ORF">GLOTRDRAFT_110541</name>
</gene>
<accession>S7QDA0</accession>
<dbReference type="RefSeq" id="XP_007864477.1">
    <property type="nucleotide sequence ID" value="XM_007866286.1"/>
</dbReference>